<gene>
    <name evidence="8" type="ORF">B0A52_01917</name>
</gene>
<dbReference type="PANTHER" id="PTHR43791:SF47">
    <property type="entry name" value="MAJOR FACILITATOR SUPERFAMILY (MFS) PROFILE DOMAIN-CONTAINING PROTEIN-RELATED"/>
    <property type="match status" value="1"/>
</dbReference>
<feature type="transmembrane region" description="Helical" evidence="7">
    <location>
        <begin position="136"/>
        <end position="159"/>
    </location>
</feature>
<dbReference type="Proteomes" id="UP000288859">
    <property type="component" value="Unassembled WGS sequence"/>
</dbReference>
<dbReference type="InterPro" id="IPR036259">
    <property type="entry name" value="MFS_trans_sf"/>
</dbReference>
<dbReference type="SUPFAM" id="SSF103473">
    <property type="entry name" value="MFS general substrate transporter"/>
    <property type="match status" value="1"/>
</dbReference>
<feature type="transmembrane region" description="Helical" evidence="7">
    <location>
        <begin position="335"/>
        <end position="355"/>
    </location>
</feature>
<dbReference type="OrthoDB" id="3639251at2759"/>
<keyword evidence="2" id="KW-0813">Transport</keyword>
<comment type="subcellular location">
    <subcellularLocation>
        <location evidence="1">Membrane</location>
        <topology evidence="1">Multi-pass membrane protein</topology>
    </subcellularLocation>
</comment>
<evidence type="ECO:0000256" key="5">
    <source>
        <dbReference type="ARBA" id="ARBA00023136"/>
    </source>
</evidence>
<dbReference type="GO" id="GO:0016020">
    <property type="term" value="C:membrane"/>
    <property type="evidence" value="ECO:0007669"/>
    <property type="project" value="UniProtKB-SubCell"/>
</dbReference>
<dbReference type="AlphaFoldDB" id="A0A438NED3"/>
<sequence>MATETKMNIDSKVDHEEHFGDETQSKEEQEYPSILQEFSKEDEKKILRRIDWRLLPITGAIYCVSLVDRSNLGNAAIAGMTRDLQLNLGMRTWYKRHELHQRYAIWFLTASCCGSFGNILAYGLMQMDGWHGLAGWRWIFIMEGVLTGAVAIAGALLLVGFPKVGKRAWGFLNDREIEWVIARINADRADAEETKPFHFPSFMAHGLELKIWGFAMIFFMLSVVGFSFAFFLPLILRGGMGFSMAASQCLITPPYIAAAILMYTEGRLGDRYKVRAPILISNAILALIGLPIMAFGPNSGAKYTGVFFVVMGTLANIPAAMVYQANNIRGHWKRVFCSITFVGLGSTGGIAGSLVFRSQDAPHYRPGIYACIACEALVILITMAMTIKFRRDNAKQAAGTKIIENDKNFRYTI</sequence>
<dbReference type="GO" id="GO:0022857">
    <property type="term" value="F:transmembrane transporter activity"/>
    <property type="evidence" value="ECO:0007669"/>
    <property type="project" value="InterPro"/>
</dbReference>
<evidence type="ECO:0000256" key="4">
    <source>
        <dbReference type="ARBA" id="ARBA00022989"/>
    </source>
</evidence>
<feature type="transmembrane region" description="Helical" evidence="7">
    <location>
        <begin position="242"/>
        <end position="264"/>
    </location>
</feature>
<evidence type="ECO:0000256" key="7">
    <source>
        <dbReference type="SAM" id="Phobius"/>
    </source>
</evidence>
<dbReference type="VEuPathDB" id="FungiDB:PV10_04697"/>
<keyword evidence="4 7" id="KW-1133">Transmembrane helix</keyword>
<evidence type="ECO:0000313" key="9">
    <source>
        <dbReference type="Proteomes" id="UP000288859"/>
    </source>
</evidence>
<dbReference type="Pfam" id="PF07690">
    <property type="entry name" value="MFS_1"/>
    <property type="match status" value="1"/>
</dbReference>
<keyword evidence="3 7" id="KW-0812">Transmembrane</keyword>
<dbReference type="InterPro" id="IPR011701">
    <property type="entry name" value="MFS"/>
</dbReference>
<evidence type="ECO:0008006" key="10">
    <source>
        <dbReference type="Google" id="ProtNLM"/>
    </source>
</evidence>
<evidence type="ECO:0000256" key="2">
    <source>
        <dbReference type="ARBA" id="ARBA00022448"/>
    </source>
</evidence>
<comment type="caution">
    <text evidence="8">The sequence shown here is derived from an EMBL/GenBank/DDBJ whole genome shotgun (WGS) entry which is preliminary data.</text>
</comment>
<accession>A0A438NED3</accession>
<evidence type="ECO:0000256" key="6">
    <source>
        <dbReference type="SAM" id="MobiDB-lite"/>
    </source>
</evidence>
<feature type="compositionally biased region" description="Basic and acidic residues" evidence="6">
    <location>
        <begin position="7"/>
        <end position="29"/>
    </location>
</feature>
<name>A0A438NED3_EXOME</name>
<feature type="transmembrane region" description="Helical" evidence="7">
    <location>
        <begin position="303"/>
        <end position="323"/>
    </location>
</feature>
<feature type="transmembrane region" description="Helical" evidence="7">
    <location>
        <begin position="211"/>
        <end position="236"/>
    </location>
</feature>
<feature type="transmembrane region" description="Helical" evidence="7">
    <location>
        <begin position="367"/>
        <end position="387"/>
    </location>
</feature>
<dbReference type="Gene3D" id="1.20.1250.20">
    <property type="entry name" value="MFS general substrate transporter like domains"/>
    <property type="match status" value="2"/>
</dbReference>
<evidence type="ECO:0000256" key="3">
    <source>
        <dbReference type="ARBA" id="ARBA00022692"/>
    </source>
</evidence>
<dbReference type="EMBL" id="NAJM01000005">
    <property type="protein sequence ID" value="RVX74085.1"/>
    <property type="molecule type" value="Genomic_DNA"/>
</dbReference>
<keyword evidence="5 7" id="KW-0472">Membrane</keyword>
<proteinExistence type="predicted"/>
<feature type="transmembrane region" description="Helical" evidence="7">
    <location>
        <begin position="276"/>
        <end position="297"/>
    </location>
</feature>
<feature type="region of interest" description="Disordered" evidence="6">
    <location>
        <begin position="1"/>
        <end position="31"/>
    </location>
</feature>
<evidence type="ECO:0000313" key="8">
    <source>
        <dbReference type="EMBL" id="RVX74085.1"/>
    </source>
</evidence>
<reference evidence="8 9" key="1">
    <citation type="submission" date="2017-03" db="EMBL/GenBank/DDBJ databases">
        <title>Genomes of endolithic fungi from Antarctica.</title>
        <authorList>
            <person name="Coleine C."/>
            <person name="Masonjones S."/>
            <person name="Stajich J.E."/>
        </authorList>
    </citation>
    <scope>NUCLEOTIDE SEQUENCE [LARGE SCALE GENOMIC DNA]</scope>
    <source>
        <strain evidence="8 9">CCFEE 6314</strain>
    </source>
</reference>
<organism evidence="8 9">
    <name type="scientific">Exophiala mesophila</name>
    <name type="common">Black yeast-like fungus</name>
    <dbReference type="NCBI Taxonomy" id="212818"/>
    <lineage>
        <taxon>Eukaryota</taxon>
        <taxon>Fungi</taxon>
        <taxon>Dikarya</taxon>
        <taxon>Ascomycota</taxon>
        <taxon>Pezizomycotina</taxon>
        <taxon>Eurotiomycetes</taxon>
        <taxon>Chaetothyriomycetidae</taxon>
        <taxon>Chaetothyriales</taxon>
        <taxon>Herpotrichiellaceae</taxon>
        <taxon>Exophiala</taxon>
    </lineage>
</organism>
<dbReference type="PANTHER" id="PTHR43791">
    <property type="entry name" value="PERMEASE-RELATED"/>
    <property type="match status" value="1"/>
</dbReference>
<protein>
    <recommendedName>
        <fullName evidence="10">Major facilitator superfamily (MFS) profile domain-containing protein</fullName>
    </recommendedName>
</protein>
<evidence type="ECO:0000256" key="1">
    <source>
        <dbReference type="ARBA" id="ARBA00004141"/>
    </source>
</evidence>
<feature type="transmembrane region" description="Helical" evidence="7">
    <location>
        <begin position="103"/>
        <end position="124"/>
    </location>
</feature>